<dbReference type="Proteomes" id="UP000179807">
    <property type="component" value="Unassembled WGS sequence"/>
</dbReference>
<protein>
    <submittedName>
        <fullName evidence="4">Uncharacterized protein</fullName>
    </submittedName>
</protein>
<dbReference type="OrthoDB" id="194358at2759"/>
<organism evidence="4 5">
    <name type="scientific">Tritrichomonas foetus</name>
    <dbReference type="NCBI Taxonomy" id="1144522"/>
    <lineage>
        <taxon>Eukaryota</taxon>
        <taxon>Metamonada</taxon>
        <taxon>Parabasalia</taxon>
        <taxon>Tritrichomonadida</taxon>
        <taxon>Tritrichomonadidae</taxon>
        <taxon>Tritrichomonas</taxon>
    </lineage>
</organism>
<keyword evidence="5" id="KW-1185">Reference proteome</keyword>
<dbReference type="PROSITE" id="PS50297">
    <property type="entry name" value="ANK_REP_REGION"/>
    <property type="match status" value="1"/>
</dbReference>
<proteinExistence type="predicted"/>
<keyword evidence="1" id="KW-0677">Repeat</keyword>
<dbReference type="Pfam" id="PF12796">
    <property type="entry name" value="Ank_2"/>
    <property type="match status" value="1"/>
</dbReference>
<accession>A0A1J4K1W7</accession>
<keyword evidence="2 3" id="KW-0040">ANK repeat</keyword>
<gene>
    <name evidence="4" type="ORF">TRFO_05976</name>
</gene>
<evidence type="ECO:0000313" key="5">
    <source>
        <dbReference type="Proteomes" id="UP000179807"/>
    </source>
</evidence>
<dbReference type="PANTHER" id="PTHR24178">
    <property type="entry name" value="MOLTING PROTEIN MLT-4"/>
    <property type="match status" value="1"/>
</dbReference>
<evidence type="ECO:0000313" key="4">
    <source>
        <dbReference type="EMBL" id="OHT05383.1"/>
    </source>
</evidence>
<dbReference type="RefSeq" id="XP_068358519.1">
    <property type="nucleotide sequence ID" value="XM_068492819.1"/>
</dbReference>
<comment type="caution">
    <text evidence="4">The sequence shown here is derived from an EMBL/GenBank/DDBJ whole genome shotgun (WGS) entry which is preliminary data.</text>
</comment>
<dbReference type="Pfam" id="PF00023">
    <property type="entry name" value="Ank"/>
    <property type="match status" value="1"/>
</dbReference>
<dbReference type="Gene3D" id="1.25.40.20">
    <property type="entry name" value="Ankyrin repeat-containing domain"/>
    <property type="match status" value="1"/>
</dbReference>
<dbReference type="GeneID" id="94827523"/>
<dbReference type="EMBL" id="MLAK01000760">
    <property type="protein sequence ID" value="OHT05383.1"/>
    <property type="molecule type" value="Genomic_DNA"/>
</dbReference>
<dbReference type="AlphaFoldDB" id="A0A1J4K1W7"/>
<evidence type="ECO:0000256" key="1">
    <source>
        <dbReference type="ARBA" id="ARBA00022737"/>
    </source>
</evidence>
<evidence type="ECO:0000256" key="3">
    <source>
        <dbReference type="PROSITE-ProRule" id="PRU00023"/>
    </source>
</evidence>
<feature type="repeat" description="ANK" evidence="3">
    <location>
        <begin position="80"/>
        <end position="112"/>
    </location>
</feature>
<name>A0A1J4K1W7_9EUKA</name>
<dbReference type="PROSITE" id="PS50088">
    <property type="entry name" value="ANK_REPEAT"/>
    <property type="match status" value="3"/>
</dbReference>
<reference evidence="4" key="1">
    <citation type="submission" date="2016-10" db="EMBL/GenBank/DDBJ databases">
        <authorList>
            <person name="Benchimol M."/>
            <person name="Almeida L.G."/>
            <person name="Vasconcelos A.T."/>
            <person name="Perreira-Neves A."/>
            <person name="Rosa I.A."/>
            <person name="Tasca T."/>
            <person name="Bogo M.R."/>
            <person name="de Souza W."/>
        </authorList>
    </citation>
    <scope>NUCLEOTIDE SEQUENCE [LARGE SCALE GENOMIC DNA]</scope>
    <source>
        <strain evidence="4">K</strain>
    </source>
</reference>
<dbReference type="SMART" id="SM00248">
    <property type="entry name" value="ANK"/>
    <property type="match status" value="3"/>
</dbReference>
<feature type="repeat" description="ANK" evidence="3">
    <location>
        <begin position="113"/>
        <end position="145"/>
    </location>
</feature>
<dbReference type="VEuPathDB" id="TrichDB:TRFO_05976"/>
<dbReference type="InterPro" id="IPR036770">
    <property type="entry name" value="Ankyrin_rpt-contain_sf"/>
</dbReference>
<evidence type="ECO:0000256" key="2">
    <source>
        <dbReference type="ARBA" id="ARBA00023043"/>
    </source>
</evidence>
<dbReference type="InterPro" id="IPR002110">
    <property type="entry name" value="Ankyrin_rpt"/>
</dbReference>
<dbReference type="SUPFAM" id="SSF48403">
    <property type="entry name" value="Ankyrin repeat"/>
    <property type="match status" value="1"/>
</dbReference>
<feature type="repeat" description="ANK" evidence="3">
    <location>
        <begin position="45"/>
        <end position="77"/>
    </location>
</feature>
<sequence>MTDLKALTSFIHNSNTSMLSTRQDLVPLYNTQLSGNFSNQNVSISNPFPLQLAILTGNQNVVEIILNGKADPNLFDRNGTTPPPLHLAILLRFPNLINLLVWRGANIELKNQNNLTPLHFALMYSDLPTFQILLNLGANILSVNSNGETVMQAAMANQKMQHYQILYQAAYYQNAALYQNVNQMNNAPSMWVDREQFESLQSRVVMLERVLSNVLKELPGNATAGCGVCHSCNLKEGNVVCPVCQNPFCHLDWITHVMNGCQNTQ</sequence>